<feature type="region of interest" description="Disordered" evidence="1">
    <location>
        <begin position="78"/>
        <end position="136"/>
    </location>
</feature>
<dbReference type="EMBL" id="ML986603">
    <property type="protein sequence ID" value="KAF2265749.1"/>
    <property type="molecule type" value="Genomic_DNA"/>
</dbReference>
<sequence>MPWPFIFFFNNSMHPLPRPSVQTPDSRLQTQSCHGRSSENFSFRAMLEMAPSNPLSAQQPHVTVVGRRLNRVSCHTTMPSAQRPATLSCTLPPPPVPEPEPVPASAPAPAPAPATPLRCGALGRGSAGRDATLREG</sequence>
<organism evidence="2 3">
    <name type="scientific">Lojkania enalia</name>
    <dbReference type="NCBI Taxonomy" id="147567"/>
    <lineage>
        <taxon>Eukaryota</taxon>
        <taxon>Fungi</taxon>
        <taxon>Dikarya</taxon>
        <taxon>Ascomycota</taxon>
        <taxon>Pezizomycotina</taxon>
        <taxon>Dothideomycetes</taxon>
        <taxon>Pleosporomycetidae</taxon>
        <taxon>Pleosporales</taxon>
        <taxon>Pleosporales incertae sedis</taxon>
        <taxon>Lojkania</taxon>
    </lineage>
</organism>
<protein>
    <submittedName>
        <fullName evidence="2">Uncharacterized protein</fullName>
    </submittedName>
</protein>
<keyword evidence="3" id="KW-1185">Reference proteome</keyword>
<feature type="compositionally biased region" description="Polar residues" evidence="1">
    <location>
        <begin position="78"/>
        <end position="89"/>
    </location>
</feature>
<dbReference type="Proteomes" id="UP000800093">
    <property type="component" value="Unassembled WGS sequence"/>
</dbReference>
<evidence type="ECO:0000313" key="2">
    <source>
        <dbReference type="EMBL" id="KAF2265749.1"/>
    </source>
</evidence>
<gene>
    <name evidence="2" type="ORF">CC78DRAFT_578918</name>
</gene>
<name>A0A9P4KAL3_9PLEO</name>
<dbReference type="AlphaFoldDB" id="A0A9P4KAL3"/>
<evidence type="ECO:0000313" key="3">
    <source>
        <dbReference type="Proteomes" id="UP000800093"/>
    </source>
</evidence>
<comment type="caution">
    <text evidence="2">The sequence shown here is derived from an EMBL/GenBank/DDBJ whole genome shotgun (WGS) entry which is preliminary data.</text>
</comment>
<evidence type="ECO:0000256" key="1">
    <source>
        <dbReference type="SAM" id="MobiDB-lite"/>
    </source>
</evidence>
<feature type="compositionally biased region" description="Pro residues" evidence="1">
    <location>
        <begin position="91"/>
        <end position="114"/>
    </location>
</feature>
<proteinExistence type="predicted"/>
<reference evidence="3" key="1">
    <citation type="journal article" date="2020" name="Stud. Mycol.">
        <title>101 Dothideomycetes genomes: A test case for predicting lifestyles and emergence of pathogens.</title>
        <authorList>
            <person name="Haridas S."/>
            <person name="Albert R."/>
            <person name="Binder M."/>
            <person name="Bloem J."/>
            <person name="LaButti K."/>
            <person name="Salamov A."/>
            <person name="Andreopoulos B."/>
            <person name="Baker S."/>
            <person name="Barry K."/>
            <person name="Bills G."/>
            <person name="Bluhm B."/>
            <person name="Cannon C."/>
            <person name="Castanera R."/>
            <person name="Culley D."/>
            <person name="Daum C."/>
            <person name="Ezra D."/>
            <person name="Gonzalez J."/>
            <person name="Henrissat B."/>
            <person name="Kuo A."/>
            <person name="Liang C."/>
            <person name="Lipzen A."/>
            <person name="Lutzoni F."/>
            <person name="Magnuson J."/>
            <person name="Mondo S."/>
            <person name="Nolan M."/>
            <person name="Ohm R."/>
            <person name="Pangilinan J."/>
            <person name="Park H.-J."/>
            <person name="Ramirez L."/>
            <person name="Alfaro M."/>
            <person name="Sun H."/>
            <person name="Tritt A."/>
            <person name="Yoshinaga Y."/>
            <person name="Zwiers L.-H."/>
            <person name="Turgeon B."/>
            <person name="Goodwin S."/>
            <person name="Spatafora J."/>
            <person name="Crous P."/>
            <person name="Grigoriev I."/>
        </authorList>
    </citation>
    <scope>NUCLEOTIDE SEQUENCE [LARGE SCALE GENOMIC DNA]</scope>
    <source>
        <strain evidence="3">CBS 304.66</strain>
    </source>
</reference>
<accession>A0A9P4KAL3</accession>